<evidence type="ECO:0000256" key="3">
    <source>
        <dbReference type="ARBA" id="ARBA00023270"/>
    </source>
</evidence>
<dbReference type="GO" id="GO:0005737">
    <property type="term" value="C:cytoplasm"/>
    <property type="evidence" value="ECO:0007669"/>
    <property type="project" value="InterPro"/>
</dbReference>
<reference evidence="6" key="1">
    <citation type="submission" date="2015-12" db="EMBL/GenBank/DDBJ databases">
        <title>De novo transcriptome assembly of four potential Pierce s Disease insect vectors from Arizona vineyards.</title>
        <authorList>
            <person name="Tassone E.E."/>
        </authorList>
    </citation>
    <scope>NUCLEOTIDE SEQUENCE</scope>
</reference>
<organism evidence="6">
    <name type="scientific">Clastoptera arizonana</name>
    <name type="common">Arizona spittle bug</name>
    <dbReference type="NCBI Taxonomy" id="38151"/>
    <lineage>
        <taxon>Eukaryota</taxon>
        <taxon>Metazoa</taxon>
        <taxon>Ecdysozoa</taxon>
        <taxon>Arthropoda</taxon>
        <taxon>Hexapoda</taxon>
        <taxon>Insecta</taxon>
        <taxon>Pterygota</taxon>
        <taxon>Neoptera</taxon>
        <taxon>Paraneoptera</taxon>
        <taxon>Hemiptera</taxon>
        <taxon>Auchenorrhyncha</taxon>
        <taxon>Cercopoidea</taxon>
        <taxon>Clastopteridae</taxon>
        <taxon>Clastoptera</taxon>
    </lineage>
</organism>
<evidence type="ECO:0000256" key="1">
    <source>
        <dbReference type="ARBA" id="ARBA00012515"/>
    </source>
</evidence>
<dbReference type="EC" id="4.1.2.4" evidence="1"/>
<gene>
    <name evidence="6" type="ORF">g.16734</name>
</gene>
<dbReference type="Gene3D" id="3.20.20.70">
    <property type="entry name" value="Aldolase class I"/>
    <property type="match status" value="1"/>
</dbReference>
<evidence type="ECO:0000313" key="6">
    <source>
        <dbReference type="EMBL" id="JAS07126.1"/>
    </source>
</evidence>
<accession>A0A1B6C0V0</accession>
<dbReference type="PANTHER" id="PTHR10889:SF3">
    <property type="entry name" value="DEOXYRIBOSE-PHOSPHATE ALDOLASE"/>
    <property type="match status" value="1"/>
</dbReference>
<evidence type="ECO:0000256" key="2">
    <source>
        <dbReference type="ARBA" id="ARBA00023239"/>
    </source>
</evidence>
<name>A0A1B6C0V0_9HEMI</name>
<proteinExistence type="predicted"/>
<dbReference type="GO" id="GO:0009264">
    <property type="term" value="P:deoxyribonucleotide catabolic process"/>
    <property type="evidence" value="ECO:0007669"/>
    <property type="project" value="InterPro"/>
</dbReference>
<dbReference type="GO" id="GO:0004139">
    <property type="term" value="F:deoxyribose-phosphate aldolase activity"/>
    <property type="evidence" value="ECO:0007669"/>
    <property type="project" value="UniProtKB-EC"/>
</dbReference>
<dbReference type="EMBL" id="GEDC01030172">
    <property type="protein sequence ID" value="JAS07126.1"/>
    <property type="molecule type" value="Transcribed_RNA"/>
</dbReference>
<dbReference type="InterPro" id="IPR011343">
    <property type="entry name" value="DeoC"/>
</dbReference>
<dbReference type="GO" id="GO:0016052">
    <property type="term" value="P:carbohydrate catabolic process"/>
    <property type="evidence" value="ECO:0007669"/>
    <property type="project" value="TreeGrafter"/>
</dbReference>
<evidence type="ECO:0000256" key="5">
    <source>
        <dbReference type="ARBA" id="ARBA00048791"/>
    </source>
</evidence>
<dbReference type="AlphaFoldDB" id="A0A1B6C0V0"/>
<comment type="catalytic activity">
    <reaction evidence="5">
        <text>2-deoxy-D-ribose 5-phosphate = D-glyceraldehyde 3-phosphate + acetaldehyde</text>
        <dbReference type="Rhea" id="RHEA:12821"/>
        <dbReference type="ChEBI" id="CHEBI:15343"/>
        <dbReference type="ChEBI" id="CHEBI:59776"/>
        <dbReference type="ChEBI" id="CHEBI:62877"/>
        <dbReference type="EC" id="4.1.2.4"/>
    </reaction>
</comment>
<dbReference type="SUPFAM" id="SSF51569">
    <property type="entry name" value="Aldolase"/>
    <property type="match status" value="1"/>
</dbReference>
<sequence length="144" mass="16147">MIKPEKSNKNHINKICLIGAQNRLNDLKEITVLSNKHRVAWLLKAITLIDLSTLSGDDCTSNVTRLCIKAFNPLPKKFIELCKIETNFFKELHVAAVCVYPARVGDAKSVLKKIDDKSHVALASVLFSCYWFSKWSISAINQSG</sequence>
<protein>
    <recommendedName>
        <fullName evidence="1">deoxyribose-phosphate aldolase</fullName>
        <ecNumber evidence="1">4.1.2.4</ecNumber>
    </recommendedName>
    <alternativeName>
        <fullName evidence="4">2-deoxy-D-ribose 5-phosphate aldolase</fullName>
    </alternativeName>
</protein>
<evidence type="ECO:0000256" key="4">
    <source>
        <dbReference type="ARBA" id="ARBA00032755"/>
    </source>
</evidence>
<keyword evidence="3" id="KW-0704">Schiff base</keyword>
<dbReference type="InterPro" id="IPR013785">
    <property type="entry name" value="Aldolase_TIM"/>
</dbReference>
<dbReference type="PANTHER" id="PTHR10889">
    <property type="entry name" value="DEOXYRIBOSE-PHOSPHATE ALDOLASE"/>
    <property type="match status" value="1"/>
</dbReference>
<keyword evidence="2" id="KW-0456">Lyase</keyword>